<sequence length="597" mass="68759">MILIILVIVFQVIGEELLNLTTKTFSIESEVSGVKEVIQGSRQFITDFENAEFAINIELQGNKSFPWDICFSKQGSIEFGKYEYFHTVIYNPTHNPDEEHANDPSYYLSTPIMVNMVITKQGIFIATSDHTLLNYNVTQDPQSRVGFKTELLQEYDYDFLRSSATEAEVPQIVYVSMFNYVYLIYRDQILKGKVQKNITLQNCSIGSGLENDNNFIGQIKVLNNYMFVPLGRDGLDIYQINKDGDLSLKMSMNSFDFYNKDLTISLIDIVFSKSSTSNDTYAFILDSIHGVTKFLVRTSEQLITLSRDDKFGLVDIKSGLAIAVQPDDYLLILKEVGINQQLVEIGFKDEGWFEVKTHYLTGQYFDIIISSEFVLLRGKDEHRIVRTGVYEEFEPEFKFYTQDDYFTEKANSFYEDYVFIPKLQNVQFYGSNFQTEGDENQWSFKQEYPFLLGLTQHTIVELPYIVRNPSVYCEPKSEQDIGKIYKYDILMNATSCPDKDKYLEENPTIPYQTIQCSYKNSFQVKVVMAQAKIYNTQELIGVIIGLVILLVLLAFLLAYLYRRFKVKEEGLTSQVQGFDNQKGYDLEPNDAPATQGL</sequence>
<keyword evidence="1" id="KW-0472">Membrane</keyword>
<dbReference type="Proteomes" id="UP000688137">
    <property type="component" value="Unassembled WGS sequence"/>
</dbReference>
<organism evidence="2 3">
    <name type="scientific">Paramecium primaurelia</name>
    <dbReference type="NCBI Taxonomy" id="5886"/>
    <lineage>
        <taxon>Eukaryota</taxon>
        <taxon>Sar</taxon>
        <taxon>Alveolata</taxon>
        <taxon>Ciliophora</taxon>
        <taxon>Intramacronucleata</taxon>
        <taxon>Oligohymenophorea</taxon>
        <taxon>Peniculida</taxon>
        <taxon>Parameciidae</taxon>
        <taxon>Paramecium</taxon>
    </lineage>
</organism>
<dbReference type="OMA" id="FCEPKSE"/>
<evidence type="ECO:0008006" key="4">
    <source>
        <dbReference type="Google" id="ProtNLM"/>
    </source>
</evidence>
<keyword evidence="3" id="KW-1185">Reference proteome</keyword>
<feature type="transmembrane region" description="Helical" evidence="1">
    <location>
        <begin position="539"/>
        <end position="561"/>
    </location>
</feature>
<keyword evidence="1" id="KW-1133">Transmembrane helix</keyword>
<proteinExistence type="predicted"/>
<name>A0A8S1NPY0_PARPR</name>
<dbReference type="EMBL" id="CAJJDM010000093">
    <property type="protein sequence ID" value="CAD8092346.1"/>
    <property type="molecule type" value="Genomic_DNA"/>
</dbReference>
<keyword evidence="1" id="KW-0812">Transmembrane</keyword>
<dbReference type="AlphaFoldDB" id="A0A8S1NPY0"/>
<gene>
    <name evidence="2" type="ORF">PPRIM_AZ9-3.1.T0900141</name>
</gene>
<evidence type="ECO:0000313" key="3">
    <source>
        <dbReference type="Proteomes" id="UP000688137"/>
    </source>
</evidence>
<comment type="caution">
    <text evidence="2">The sequence shown here is derived from an EMBL/GenBank/DDBJ whole genome shotgun (WGS) entry which is preliminary data.</text>
</comment>
<protein>
    <recommendedName>
        <fullName evidence="4">Transmembrane protein</fullName>
    </recommendedName>
</protein>
<accession>A0A8S1NPY0</accession>
<evidence type="ECO:0000313" key="2">
    <source>
        <dbReference type="EMBL" id="CAD8092346.1"/>
    </source>
</evidence>
<evidence type="ECO:0000256" key="1">
    <source>
        <dbReference type="SAM" id="Phobius"/>
    </source>
</evidence>
<reference evidence="2" key="1">
    <citation type="submission" date="2021-01" db="EMBL/GenBank/DDBJ databases">
        <authorList>
            <consortium name="Genoscope - CEA"/>
            <person name="William W."/>
        </authorList>
    </citation>
    <scope>NUCLEOTIDE SEQUENCE</scope>
</reference>